<dbReference type="RefSeq" id="WP_044619402.1">
    <property type="nucleotide sequence ID" value="NZ_CP007142.1"/>
</dbReference>
<dbReference type="OrthoDB" id="9764688at2"/>
<dbReference type="AlphaFoldDB" id="A0A0C5VWU1"/>
<evidence type="ECO:0000256" key="1">
    <source>
        <dbReference type="ARBA" id="ARBA00004196"/>
    </source>
</evidence>
<dbReference type="InterPro" id="IPR018976">
    <property type="entry name" value="Imelysin-like"/>
</dbReference>
<evidence type="ECO:0000259" key="3">
    <source>
        <dbReference type="Pfam" id="PF09375"/>
    </source>
</evidence>
<comment type="subcellular location">
    <subcellularLocation>
        <location evidence="1">Cell envelope</location>
    </subcellularLocation>
</comment>
<dbReference type="Pfam" id="PF09375">
    <property type="entry name" value="Peptidase_M75"/>
    <property type="match status" value="1"/>
</dbReference>
<dbReference type="STRING" id="1445510.YC6258_05710"/>
<dbReference type="GO" id="GO:0030313">
    <property type="term" value="C:cell envelope"/>
    <property type="evidence" value="ECO:0007669"/>
    <property type="project" value="UniProtKB-SubCell"/>
</dbReference>
<protein>
    <submittedName>
        <fullName evidence="4">Putative iron-regulated protein</fullName>
    </submittedName>
</protein>
<name>A0A0C5VWU1_9GAMM</name>
<dbReference type="Gene3D" id="1.20.1420.20">
    <property type="entry name" value="M75 peptidase, HXXE motif"/>
    <property type="match status" value="1"/>
</dbReference>
<dbReference type="EMBL" id="CP007142">
    <property type="protein sequence ID" value="AJQ97738.1"/>
    <property type="molecule type" value="Genomic_DNA"/>
</dbReference>
<keyword evidence="5" id="KW-1185">Reference proteome</keyword>
<feature type="domain" description="Imelysin-like" evidence="3">
    <location>
        <begin position="62"/>
        <end position="375"/>
    </location>
</feature>
<evidence type="ECO:0000313" key="5">
    <source>
        <dbReference type="Proteomes" id="UP000032266"/>
    </source>
</evidence>
<sequence length="395" mass="43992">MNSKTTLTIIVGLVILNGCDRPEPTQAEIAATESPAFQPIAEADPTPLVKYWYHRAESCLDIALSSARELQSNVETFLLEPTQSRLDLARTSWRAAHGNYISCTLYSTQATSPQRQAFLDKITSTIDAWPIQPGFIDYLPDYPQTGLINDTTLQLTQERLIQEHQFSSLEDVSLGFHALEFMLWGNNNNRPAEDFVAIASHKAENGIEIEPQNRRRNYTTLLTHHLTGQLKLLTDAWNIDNEGDALSLKNMPASAQLNYLLSALYNTLKQQVLAGYLTPAAENDMEAGNEAPFSSSTHEALVSILLELNAMVVMEPQGEHQNLAQFIDIRHPESALKLIQALSELTTSLDQLPADYLQNLEANTAKIEAVKQKINTTLTMIQEIAGQYDQTLTLL</sequence>
<dbReference type="HOGENOM" id="CLU_771361_0_0_6"/>
<dbReference type="KEGG" id="gsn:YC6258_05710"/>
<reference evidence="4 5" key="1">
    <citation type="submission" date="2014-01" db="EMBL/GenBank/DDBJ databases">
        <title>Full genme sequencing of cellulolytic bacterium Gynuella sunshinyii YC6258T gen. nov., sp. nov.</title>
        <authorList>
            <person name="Khan H."/>
            <person name="Chung E.J."/>
            <person name="Chung Y.R."/>
        </authorList>
    </citation>
    <scope>NUCLEOTIDE SEQUENCE [LARGE SCALE GENOMIC DNA]</scope>
    <source>
        <strain evidence="4 5">YC6258</strain>
    </source>
</reference>
<evidence type="ECO:0000313" key="4">
    <source>
        <dbReference type="EMBL" id="AJQ97738.1"/>
    </source>
</evidence>
<accession>A0A0C5VWU1</accession>
<gene>
    <name evidence="4" type="ORF">YC6258_05710</name>
</gene>
<dbReference type="InterPro" id="IPR038352">
    <property type="entry name" value="Imelysin_sf"/>
</dbReference>
<keyword evidence="2" id="KW-0732">Signal</keyword>
<organism evidence="4 5">
    <name type="scientific">Gynuella sunshinyii YC6258</name>
    <dbReference type="NCBI Taxonomy" id="1445510"/>
    <lineage>
        <taxon>Bacteria</taxon>
        <taxon>Pseudomonadati</taxon>
        <taxon>Pseudomonadota</taxon>
        <taxon>Gammaproteobacteria</taxon>
        <taxon>Oceanospirillales</taxon>
        <taxon>Saccharospirillaceae</taxon>
        <taxon>Gynuella</taxon>
    </lineage>
</organism>
<evidence type="ECO:0000256" key="2">
    <source>
        <dbReference type="ARBA" id="ARBA00022729"/>
    </source>
</evidence>
<dbReference type="Proteomes" id="UP000032266">
    <property type="component" value="Chromosome"/>
</dbReference>
<proteinExistence type="predicted"/>